<comment type="caution">
    <text evidence="1">The sequence shown here is derived from an EMBL/GenBank/DDBJ whole genome shotgun (WGS) entry which is preliminary data.</text>
</comment>
<gene>
    <name evidence="1" type="ORF">GGR95_001727</name>
</gene>
<accession>A0A7W6E3I0</accession>
<dbReference type="Proteomes" id="UP000530268">
    <property type="component" value="Unassembled WGS sequence"/>
</dbReference>
<dbReference type="RefSeq" id="WP_184564783.1">
    <property type="nucleotide sequence ID" value="NZ_JACIEI010000004.1"/>
</dbReference>
<proteinExistence type="predicted"/>
<sequence length="332" mass="34241">MKYRKEVATTAGALACALAIGYVMQGGQTTTSSSDGFQGAPLANAEAAILDVGAITLTAAKFDEPQQSENAPSVAPKIAEPAAKAAATASTDATETAPLPEAEAAATCEISAKARSVAAAMVKLTLAAPCLPAERVTVHHAGLVFSQTTDANGNLNITVPALEKEAVFIVAFTNGEGGVAQTTVEDMSDFDRVVLQWKGDTGFQLHAREFGADYNSEGHIWSGATRDATFGVTGRGGYLTRLGDPSAVDGLAAEVYTFPVSASQSSGDVAVSVETEVAENNCGLEIEARTLQTLSGKDITSKDLTLAVPECDASGNFLVLNNLFEDMKVASN</sequence>
<organism evidence="1 2">
    <name type="scientific">Sulfitobacter undariae</name>
    <dbReference type="NCBI Taxonomy" id="1563671"/>
    <lineage>
        <taxon>Bacteria</taxon>
        <taxon>Pseudomonadati</taxon>
        <taxon>Pseudomonadota</taxon>
        <taxon>Alphaproteobacteria</taxon>
        <taxon>Rhodobacterales</taxon>
        <taxon>Roseobacteraceae</taxon>
        <taxon>Sulfitobacter</taxon>
    </lineage>
</organism>
<name>A0A7W6E3I0_9RHOB</name>
<protein>
    <recommendedName>
        <fullName evidence="3">Translocase</fullName>
    </recommendedName>
</protein>
<dbReference type="AlphaFoldDB" id="A0A7W6E3I0"/>
<evidence type="ECO:0000313" key="2">
    <source>
        <dbReference type="Proteomes" id="UP000530268"/>
    </source>
</evidence>
<keyword evidence="2" id="KW-1185">Reference proteome</keyword>
<evidence type="ECO:0000313" key="1">
    <source>
        <dbReference type="EMBL" id="MBB3994086.1"/>
    </source>
</evidence>
<evidence type="ECO:0008006" key="3">
    <source>
        <dbReference type="Google" id="ProtNLM"/>
    </source>
</evidence>
<dbReference type="EMBL" id="JACIEI010000004">
    <property type="protein sequence ID" value="MBB3994086.1"/>
    <property type="molecule type" value="Genomic_DNA"/>
</dbReference>
<reference evidence="1 2" key="1">
    <citation type="submission" date="2020-08" db="EMBL/GenBank/DDBJ databases">
        <title>Genomic Encyclopedia of Type Strains, Phase IV (KMG-IV): sequencing the most valuable type-strain genomes for metagenomic binning, comparative biology and taxonomic classification.</title>
        <authorList>
            <person name="Goeker M."/>
        </authorList>
    </citation>
    <scope>NUCLEOTIDE SEQUENCE [LARGE SCALE GENOMIC DNA]</scope>
    <source>
        <strain evidence="1 2">DSM 102234</strain>
    </source>
</reference>